<feature type="transmembrane region" description="Helical" evidence="1">
    <location>
        <begin position="129"/>
        <end position="151"/>
    </location>
</feature>
<evidence type="ECO:0000256" key="1">
    <source>
        <dbReference type="SAM" id="Phobius"/>
    </source>
</evidence>
<dbReference type="OrthoDB" id="410267at2759"/>
<dbReference type="PANTHER" id="PTHR11360:SF303">
    <property type="entry name" value="MAJOR FACILITATOR SUPERFAMILY (MFS) PROFILE DOMAIN-CONTAINING PROTEIN"/>
    <property type="match status" value="1"/>
</dbReference>
<feature type="transmembrane region" description="Helical" evidence="1">
    <location>
        <begin position="256"/>
        <end position="274"/>
    </location>
</feature>
<dbReference type="GO" id="GO:0008028">
    <property type="term" value="F:monocarboxylic acid transmembrane transporter activity"/>
    <property type="evidence" value="ECO:0007669"/>
    <property type="project" value="TreeGrafter"/>
</dbReference>
<feature type="transmembrane region" description="Helical" evidence="1">
    <location>
        <begin position="193"/>
        <end position="211"/>
    </location>
</feature>
<keyword evidence="1" id="KW-1133">Transmembrane helix</keyword>
<dbReference type="Proteomes" id="UP001152320">
    <property type="component" value="Chromosome 19"/>
</dbReference>
<dbReference type="SUPFAM" id="SSF103473">
    <property type="entry name" value="MFS general substrate transporter"/>
    <property type="match status" value="1"/>
</dbReference>
<comment type="caution">
    <text evidence="2">The sequence shown here is derived from an EMBL/GenBank/DDBJ whole genome shotgun (WGS) entry which is preliminary data.</text>
</comment>
<dbReference type="InterPro" id="IPR036259">
    <property type="entry name" value="MFS_trans_sf"/>
</dbReference>
<keyword evidence="1" id="KW-0472">Membrane</keyword>
<dbReference type="InterPro" id="IPR050327">
    <property type="entry name" value="Proton-linked_MCT"/>
</dbReference>
<name>A0A9Q1BFE8_HOLLE</name>
<reference evidence="2" key="1">
    <citation type="submission" date="2021-10" db="EMBL/GenBank/DDBJ databases">
        <title>Tropical sea cucumber genome reveals ecological adaptation and Cuvierian tubules defense mechanism.</title>
        <authorList>
            <person name="Chen T."/>
        </authorList>
    </citation>
    <scope>NUCLEOTIDE SEQUENCE</scope>
    <source>
        <strain evidence="2">Nanhai2018</strain>
        <tissue evidence="2">Muscle</tissue>
    </source>
</reference>
<gene>
    <name evidence="2" type="ORF">HOLleu_35986</name>
</gene>
<keyword evidence="3" id="KW-1185">Reference proteome</keyword>
<accession>A0A9Q1BFE8</accession>
<proteinExistence type="predicted"/>
<dbReference type="Gene3D" id="1.20.1250.20">
    <property type="entry name" value="MFS general substrate transporter like domains"/>
    <property type="match status" value="1"/>
</dbReference>
<dbReference type="Pfam" id="PF07690">
    <property type="entry name" value="MFS_1"/>
    <property type="match status" value="1"/>
</dbReference>
<dbReference type="PANTHER" id="PTHR11360">
    <property type="entry name" value="MONOCARBOXYLATE TRANSPORTER"/>
    <property type="match status" value="1"/>
</dbReference>
<feature type="transmembrane region" description="Helical" evidence="1">
    <location>
        <begin position="217"/>
        <end position="244"/>
    </location>
</feature>
<feature type="transmembrane region" description="Helical" evidence="1">
    <location>
        <begin position="163"/>
        <end position="186"/>
    </location>
</feature>
<dbReference type="AlphaFoldDB" id="A0A9Q1BFE8"/>
<keyword evidence="1" id="KW-0812">Transmembrane</keyword>
<sequence length="278" mass="30047">MSFLDHFDDKFPVALSSREIGTYVGVALMPALMEYLRSTYGLQGSYLVLGAIAWNCIPCGLLLKHPPGKPTTHSLVVELKLICCAMNCCRVENNSPSCSKDNFGRVLLEKFTSFVKLFSLAPAIAHPRFAIYLILHSMLYYTLAAWALYLVPFGVSTGLSQTIAVYLSTAGGLGGFVGKVLAIVLFHFDKMNIFLAGVFPSIICCFGLAGYTLTTDYIWLLIFSSICGFSIALADSALSAMLPLFVCDLHLKQASALSYLFGGVCMLLGGIVSGRNLG</sequence>
<organism evidence="2 3">
    <name type="scientific">Holothuria leucospilota</name>
    <name type="common">Black long sea cucumber</name>
    <name type="synonym">Mertensiothuria leucospilota</name>
    <dbReference type="NCBI Taxonomy" id="206669"/>
    <lineage>
        <taxon>Eukaryota</taxon>
        <taxon>Metazoa</taxon>
        <taxon>Echinodermata</taxon>
        <taxon>Eleutherozoa</taxon>
        <taxon>Echinozoa</taxon>
        <taxon>Holothuroidea</taxon>
        <taxon>Aspidochirotacea</taxon>
        <taxon>Aspidochirotida</taxon>
        <taxon>Holothuriidae</taxon>
        <taxon>Holothuria</taxon>
    </lineage>
</organism>
<evidence type="ECO:0000313" key="3">
    <source>
        <dbReference type="Proteomes" id="UP001152320"/>
    </source>
</evidence>
<protein>
    <submittedName>
        <fullName evidence="2">Uncharacterized protein</fullName>
    </submittedName>
</protein>
<dbReference type="InterPro" id="IPR011701">
    <property type="entry name" value="MFS"/>
</dbReference>
<evidence type="ECO:0000313" key="2">
    <source>
        <dbReference type="EMBL" id="KAJ8023523.1"/>
    </source>
</evidence>
<dbReference type="EMBL" id="JAIZAY010000019">
    <property type="protein sequence ID" value="KAJ8023523.1"/>
    <property type="molecule type" value="Genomic_DNA"/>
</dbReference>